<name>A0A931CNA4_9MICC</name>
<dbReference type="Proteomes" id="UP000655366">
    <property type="component" value="Unassembled WGS sequence"/>
</dbReference>
<gene>
    <name evidence="1" type="ORF">IV500_00605</name>
</gene>
<proteinExistence type="predicted"/>
<organism evidence="1 2">
    <name type="scientific">Arthrobacter terrae</name>
    <dbReference type="NCBI Taxonomy" id="2935737"/>
    <lineage>
        <taxon>Bacteria</taxon>
        <taxon>Bacillati</taxon>
        <taxon>Actinomycetota</taxon>
        <taxon>Actinomycetes</taxon>
        <taxon>Micrococcales</taxon>
        <taxon>Micrococcaceae</taxon>
        <taxon>Arthrobacter</taxon>
    </lineage>
</organism>
<protein>
    <submittedName>
        <fullName evidence="1">Uncharacterized protein</fullName>
    </submittedName>
</protein>
<dbReference type="EMBL" id="JADNYM010000001">
    <property type="protein sequence ID" value="MBG0737941.1"/>
    <property type="molecule type" value="Genomic_DNA"/>
</dbReference>
<dbReference type="RefSeq" id="WP_196394887.1">
    <property type="nucleotide sequence ID" value="NZ_JADNYM010000001.1"/>
</dbReference>
<evidence type="ECO:0000313" key="2">
    <source>
        <dbReference type="Proteomes" id="UP000655366"/>
    </source>
</evidence>
<reference evidence="1 2" key="1">
    <citation type="submission" date="2020-11" db="EMBL/GenBank/DDBJ databases">
        <title>Arthrobacter antarcticus sp. nov., isolated from Antarctic Soil.</title>
        <authorList>
            <person name="Li J."/>
        </authorList>
    </citation>
    <scope>NUCLEOTIDE SEQUENCE [LARGE SCALE GENOMIC DNA]</scope>
    <source>
        <strain evidence="1 2">Z1-20</strain>
    </source>
</reference>
<evidence type="ECO:0000313" key="1">
    <source>
        <dbReference type="EMBL" id="MBG0737941.1"/>
    </source>
</evidence>
<sequence>MLYLQGSRSKTGVCIVRVETQPESLLIAVSARRDVDSNLHSAFEERPRYFTEPDAALAVIVQFLYSFQGSDPAAHGSAGKPAGK</sequence>
<comment type="caution">
    <text evidence="1">The sequence shown here is derived from an EMBL/GenBank/DDBJ whole genome shotgun (WGS) entry which is preliminary data.</text>
</comment>
<accession>A0A931CNA4</accession>
<dbReference type="AlphaFoldDB" id="A0A931CNA4"/>
<keyword evidence="2" id="KW-1185">Reference proteome</keyword>